<reference evidence="2 3" key="1">
    <citation type="submission" date="2018-05" db="EMBL/GenBank/DDBJ databases">
        <title>A metagenomic window into the 2 km-deep terrestrial subsurface aquifer revealed taxonomically and functionally diverse microbial community comprising novel uncultured bacterial lineages.</title>
        <authorList>
            <person name="Kadnikov V.V."/>
            <person name="Mardanov A.V."/>
            <person name="Beletsky A.V."/>
            <person name="Banks D."/>
            <person name="Pimenov N.V."/>
            <person name="Frank Y.A."/>
            <person name="Karnachuk O.V."/>
            <person name="Ravin N.V."/>
        </authorList>
    </citation>
    <scope>NUCLEOTIDE SEQUENCE [LARGE SCALE GENOMIC DNA]</scope>
    <source>
        <strain evidence="2">BY5</strain>
    </source>
</reference>
<feature type="domain" description="IPT/TIG" evidence="1">
    <location>
        <begin position="281"/>
        <end position="354"/>
    </location>
</feature>
<proteinExistence type="predicted"/>
<dbReference type="InterPro" id="IPR013783">
    <property type="entry name" value="Ig-like_fold"/>
</dbReference>
<dbReference type="Proteomes" id="UP000252355">
    <property type="component" value="Unassembled WGS sequence"/>
</dbReference>
<dbReference type="SUPFAM" id="SSF81296">
    <property type="entry name" value="E set domains"/>
    <property type="match status" value="3"/>
</dbReference>
<dbReference type="InterPro" id="IPR002909">
    <property type="entry name" value="IPT_dom"/>
</dbReference>
<evidence type="ECO:0000313" key="2">
    <source>
        <dbReference type="EMBL" id="RCK78036.1"/>
    </source>
</evidence>
<dbReference type="Gene3D" id="2.60.40.1120">
    <property type="entry name" value="Carboxypeptidase-like, regulatory domain"/>
    <property type="match status" value="1"/>
</dbReference>
<dbReference type="EMBL" id="QOQW01000028">
    <property type="protein sequence ID" value="RCK78036.1"/>
    <property type="molecule type" value="Genomic_DNA"/>
</dbReference>
<evidence type="ECO:0000259" key="1">
    <source>
        <dbReference type="Pfam" id="PF01833"/>
    </source>
</evidence>
<dbReference type="SUPFAM" id="SSF49452">
    <property type="entry name" value="Starch-binding domain-like"/>
    <property type="match status" value="1"/>
</dbReference>
<feature type="domain" description="IPT/TIG" evidence="1">
    <location>
        <begin position="191"/>
        <end position="269"/>
    </location>
</feature>
<dbReference type="InterPro" id="IPR013784">
    <property type="entry name" value="Carb-bd-like_fold"/>
</dbReference>
<protein>
    <recommendedName>
        <fullName evidence="1">IPT/TIG domain-containing protein</fullName>
    </recommendedName>
</protein>
<dbReference type="Pfam" id="PF13620">
    <property type="entry name" value="CarboxypepD_reg"/>
    <property type="match status" value="1"/>
</dbReference>
<dbReference type="Gene3D" id="2.60.40.10">
    <property type="entry name" value="Immunoglobulins"/>
    <property type="match status" value="3"/>
</dbReference>
<organism evidence="2 3">
    <name type="scientific">Candidatus Ozemobacter sibiricus</name>
    <dbReference type="NCBI Taxonomy" id="2268124"/>
    <lineage>
        <taxon>Bacteria</taxon>
        <taxon>Candidatus Ozemobacteria</taxon>
        <taxon>Candidatus Ozemobacterales</taxon>
        <taxon>Candidatus Ozemobacteraceae</taxon>
        <taxon>Candidatus Ozemobacter</taxon>
    </lineage>
</organism>
<dbReference type="InterPro" id="IPR014756">
    <property type="entry name" value="Ig_E-set"/>
</dbReference>
<name>A0A367ZIX0_9BACT</name>
<dbReference type="CDD" id="cd00603">
    <property type="entry name" value="IPT_PCSR"/>
    <property type="match status" value="2"/>
</dbReference>
<accession>A0A367ZIX0</accession>
<sequence length="788" mass="84847">MNPTTSGAGSVGQPLNLDWGSISGRVTASGGTPLAQAYIETTTKQTTSGSDGTYLLGPMPPGDYRVIARASGLQPQVKEGVRVRAGQITERVDFLLTAGTATATPDFAVLAVSPRFGTDGDTVTVIGTGFGRTPGRVTVAGKEAAIIDWNSRLDGRIIIQLPAEVETGPVKVFIAGVPSHETQEVTLIARPVLLEAVPTSARPGASLTLYGRNFSVIPSFNRVSLNGRPCQVIEVASPRQMRVLMPQGAETGLLQIRLETNEFQLDGISTARVTVPPELIHLSPKRSLPGVTLTLYGRNFTSDRSAVKVLLGERATIQGNDLLTFSNTRLSFLAPGTDVVPPGESVEIRVSVNGIPTQEAMVWTAYNPAWTTLDAYGIYEFERVSTNGTLHLPKLGADDRFALVSIISGSPDQDLGGDFTYTLTSVLGNNRTLVPALPSSAVGPRAALPAARAYLDVGPRLRRRYPPAAGGSARLAVTGQGVRPAIGNPAPASATFWLPNFATGNPDNPADDQLATATLLATGTHCLVYVDIATDTRITASDAEKIASRFDVIYRTLATACWDGSSTPPEGDIDAQPRILLLLTPQINRGATGNLVILGYFNPRDKVPSQTHSAGTEIIYLWDEAYRTNPDDFYGVMAHELQHMMYYNQKGSEGVDWLDEGLSVWAQQIVGYGFTQGLPTPVSYVVEYLRTPHKVSLNHWPTDAGLENYGMSYLFVEYLFERCGGYEAIRRLERKNGAIGFDDVQTNVLPLARPTTPNLETFFHDFGLAMYLDDLGLPDTFPGHQPTV</sequence>
<dbReference type="AlphaFoldDB" id="A0A367ZIX0"/>
<evidence type="ECO:0000313" key="3">
    <source>
        <dbReference type="Proteomes" id="UP000252355"/>
    </source>
</evidence>
<gene>
    <name evidence="2" type="ORF">OZSIB_1812</name>
</gene>
<dbReference type="GO" id="GO:0030246">
    <property type="term" value="F:carbohydrate binding"/>
    <property type="evidence" value="ECO:0007669"/>
    <property type="project" value="InterPro"/>
</dbReference>
<comment type="caution">
    <text evidence="2">The sequence shown here is derived from an EMBL/GenBank/DDBJ whole genome shotgun (WGS) entry which is preliminary data.</text>
</comment>
<dbReference type="Pfam" id="PF01833">
    <property type="entry name" value="TIG"/>
    <property type="match status" value="2"/>
</dbReference>